<dbReference type="OrthoDB" id="4781at2759"/>
<dbReference type="GO" id="GO:0008843">
    <property type="term" value="F:endochitinase activity"/>
    <property type="evidence" value="ECO:0007669"/>
    <property type="project" value="UniProtKB-EC"/>
</dbReference>
<dbReference type="InterPro" id="IPR000757">
    <property type="entry name" value="Beta-glucanase-like"/>
</dbReference>
<dbReference type="PROSITE" id="PS51762">
    <property type="entry name" value="GH16_2"/>
    <property type="match status" value="1"/>
</dbReference>
<dbReference type="GO" id="GO:0031505">
    <property type="term" value="P:fungal-type cell wall organization"/>
    <property type="evidence" value="ECO:0007669"/>
    <property type="project" value="TreeGrafter"/>
</dbReference>
<keyword evidence="3" id="KW-0336">GPI-anchor</keyword>
<evidence type="ECO:0000256" key="17">
    <source>
        <dbReference type="SAM" id="MobiDB-lite"/>
    </source>
</evidence>
<dbReference type="Gene3D" id="2.60.120.200">
    <property type="match status" value="1"/>
</dbReference>
<evidence type="ECO:0000256" key="5">
    <source>
        <dbReference type="ARBA" id="ARBA00022679"/>
    </source>
</evidence>
<dbReference type="GO" id="GO:0005975">
    <property type="term" value="P:carbohydrate metabolic process"/>
    <property type="evidence" value="ECO:0007669"/>
    <property type="project" value="InterPro"/>
</dbReference>
<evidence type="ECO:0000256" key="15">
    <source>
        <dbReference type="PIRSR" id="PIRSR037299-1"/>
    </source>
</evidence>
<organism evidence="20 21">
    <name type="scientific">Myriangium duriaei CBS 260.36</name>
    <dbReference type="NCBI Taxonomy" id="1168546"/>
    <lineage>
        <taxon>Eukaryota</taxon>
        <taxon>Fungi</taxon>
        <taxon>Dikarya</taxon>
        <taxon>Ascomycota</taxon>
        <taxon>Pezizomycotina</taxon>
        <taxon>Dothideomycetes</taxon>
        <taxon>Dothideomycetidae</taxon>
        <taxon>Myriangiales</taxon>
        <taxon>Myriangiaceae</taxon>
        <taxon>Myriangium</taxon>
    </lineage>
</organism>
<feature type="compositionally biased region" description="Low complexity" evidence="17">
    <location>
        <begin position="288"/>
        <end position="370"/>
    </location>
</feature>
<evidence type="ECO:0000256" key="11">
    <source>
        <dbReference type="ARBA" id="ARBA00023295"/>
    </source>
</evidence>
<evidence type="ECO:0000256" key="6">
    <source>
        <dbReference type="ARBA" id="ARBA00022729"/>
    </source>
</evidence>
<dbReference type="Pfam" id="PF00722">
    <property type="entry name" value="Glyco_hydro_16"/>
    <property type="match status" value="1"/>
</dbReference>
<gene>
    <name evidence="20" type="ORF">K461DRAFT_224411</name>
</gene>
<dbReference type="GO" id="GO:0016757">
    <property type="term" value="F:glycosyltransferase activity"/>
    <property type="evidence" value="ECO:0007669"/>
    <property type="project" value="UniProtKB-KW"/>
</dbReference>
<keyword evidence="6 18" id="KW-0732">Signal</keyword>
<dbReference type="EC" id="3.2.-.-" evidence="14"/>
<evidence type="ECO:0000256" key="12">
    <source>
        <dbReference type="ARBA" id="ARBA00023316"/>
    </source>
</evidence>
<evidence type="ECO:0000256" key="1">
    <source>
        <dbReference type="ARBA" id="ARBA00000822"/>
    </source>
</evidence>
<comment type="subcellular location">
    <subcellularLocation>
        <location evidence="2">Membrane</location>
        <topology evidence="2">Lipid-anchor</topology>
        <topology evidence="2">GPI-anchor</topology>
    </subcellularLocation>
</comment>
<evidence type="ECO:0000256" key="13">
    <source>
        <dbReference type="ARBA" id="ARBA00038074"/>
    </source>
</evidence>
<feature type="region of interest" description="Disordered" evidence="17">
    <location>
        <begin position="275"/>
        <end position="382"/>
    </location>
</feature>
<dbReference type="PANTHER" id="PTHR10963:SF27">
    <property type="entry name" value="GLYCOSIDASE-RELATED"/>
    <property type="match status" value="1"/>
</dbReference>
<evidence type="ECO:0000256" key="18">
    <source>
        <dbReference type="SAM" id="SignalP"/>
    </source>
</evidence>
<evidence type="ECO:0000256" key="9">
    <source>
        <dbReference type="ARBA" id="ARBA00023180"/>
    </source>
</evidence>
<keyword evidence="8 14" id="KW-0472">Membrane</keyword>
<name>A0A9P4J4A9_9PEZI</name>
<dbReference type="PANTHER" id="PTHR10963">
    <property type="entry name" value="GLYCOSYL HYDROLASE-RELATED"/>
    <property type="match status" value="1"/>
</dbReference>
<dbReference type="Proteomes" id="UP000799439">
    <property type="component" value="Unassembled WGS sequence"/>
</dbReference>
<dbReference type="GO" id="GO:0009277">
    <property type="term" value="C:fungal-type cell wall"/>
    <property type="evidence" value="ECO:0007669"/>
    <property type="project" value="TreeGrafter"/>
</dbReference>
<dbReference type="SUPFAM" id="SSF49899">
    <property type="entry name" value="Concanavalin A-like lectins/glucanases"/>
    <property type="match status" value="1"/>
</dbReference>
<evidence type="ECO:0000256" key="16">
    <source>
        <dbReference type="PIRSR" id="PIRSR037299-2"/>
    </source>
</evidence>
<keyword evidence="12" id="KW-0961">Cell wall biogenesis/degradation</keyword>
<dbReference type="InterPro" id="IPR013320">
    <property type="entry name" value="ConA-like_dom_sf"/>
</dbReference>
<keyword evidence="4" id="KW-0328">Glycosyltransferase</keyword>
<sequence>MHYTLGALAALAAMPLAFAQTYTDCNPMNKTCSPDEGLDASSFSTDFTKGSSAIKGWSLADGTSLNYGSNGAEFTISKDGQAPTIQTDFHIFFGTVEVVMQAAPGVGIVSSIVLESSDLDEVDWEITGSDTAHAQSDYFGKGNTTAYDRAVYQTVATPQTQFHTYKFDWSAERIIWSIDGTAVRTLNYADANGGSNYPQTPMQLKLGNWAGGCPSCPAGTAEWAGGRTDYSAGPFTMYIKSVSITNANPATEYNWSDRSGSWKSIQVLNSDKKTVKTDANSTPDANVTLSSTASSASTTTTTKASSTEHASTTHSSTTMTTSTKTTQYSSTSGAVSTGASGYASSSGSRSNSTITSTSSSSSTRSSATSSPVQQTTSGASRGPAATGVVLLLSMVLCIWML</sequence>
<evidence type="ECO:0000313" key="20">
    <source>
        <dbReference type="EMBL" id="KAF2152980.1"/>
    </source>
</evidence>
<keyword evidence="7 14" id="KW-0378">Hydrolase</keyword>
<feature type="active site" description="Nucleophile" evidence="15">
    <location>
        <position position="121"/>
    </location>
</feature>
<feature type="domain" description="GH16" evidence="19">
    <location>
        <begin position="26"/>
        <end position="247"/>
    </location>
</feature>
<proteinExistence type="inferred from homology"/>
<feature type="signal peptide" evidence="18">
    <location>
        <begin position="1"/>
        <end position="19"/>
    </location>
</feature>
<evidence type="ECO:0000256" key="2">
    <source>
        <dbReference type="ARBA" id="ARBA00004589"/>
    </source>
</evidence>
<evidence type="ECO:0000256" key="14">
    <source>
        <dbReference type="PIRNR" id="PIRNR037299"/>
    </source>
</evidence>
<keyword evidence="5" id="KW-0808">Transferase</keyword>
<dbReference type="GO" id="GO:0098552">
    <property type="term" value="C:side of membrane"/>
    <property type="evidence" value="ECO:0007669"/>
    <property type="project" value="UniProtKB-KW"/>
</dbReference>
<accession>A0A9P4J4A9</accession>
<keyword evidence="16" id="KW-1015">Disulfide bond</keyword>
<keyword evidence="9" id="KW-0325">Glycoprotein</keyword>
<comment type="caution">
    <text evidence="20">The sequence shown here is derived from an EMBL/GenBank/DDBJ whole genome shotgun (WGS) entry which is preliminary data.</text>
</comment>
<feature type="compositionally biased region" description="Polar residues" evidence="17">
    <location>
        <begin position="277"/>
        <end position="287"/>
    </location>
</feature>
<dbReference type="CDD" id="cd02183">
    <property type="entry name" value="GH16_fungal_CRH1_transglycosylase"/>
    <property type="match status" value="1"/>
</dbReference>
<evidence type="ECO:0000256" key="7">
    <source>
        <dbReference type="ARBA" id="ARBA00022801"/>
    </source>
</evidence>
<evidence type="ECO:0000313" key="21">
    <source>
        <dbReference type="Proteomes" id="UP000799439"/>
    </source>
</evidence>
<feature type="disulfide bond" evidence="16">
    <location>
        <begin position="25"/>
        <end position="32"/>
    </location>
</feature>
<comment type="catalytic activity">
    <reaction evidence="1">
        <text>Random endo-hydrolysis of N-acetyl-beta-D-glucosaminide (1-&gt;4)-beta-linkages in chitin and chitodextrins.</text>
        <dbReference type="EC" id="3.2.1.14"/>
    </reaction>
</comment>
<reference evidence="20" key="1">
    <citation type="journal article" date="2020" name="Stud. Mycol.">
        <title>101 Dothideomycetes genomes: a test case for predicting lifestyles and emergence of pathogens.</title>
        <authorList>
            <person name="Haridas S."/>
            <person name="Albert R."/>
            <person name="Binder M."/>
            <person name="Bloem J."/>
            <person name="Labutti K."/>
            <person name="Salamov A."/>
            <person name="Andreopoulos B."/>
            <person name="Baker S."/>
            <person name="Barry K."/>
            <person name="Bills G."/>
            <person name="Bluhm B."/>
            <person name="Cannon C."/>
            <person name="Castanera R."/>
            <person name="Culley D."/>
            <person name="Daum C."/>
            <person name="Ezra D."/>
            <person name="Gonzalez J."/>
            <person name="Henrissat B."/>
            <person name="Kuo A."/>
            <person name="Liang C."/>
            <person name="Lipzen A."/>
            <person name="Lutzoni F."/>
            <person name="Magnuson J."/>
            <person name="Mondo S."/>
            <person name="Nolan M."/>
            <person name="Ohm R."/>
            <person name="Pangilinan J."/>
            <person name="Park H.-J."/>
            <person name="Ramirez L."/>
            <person name="Alfaro M."/>
            <person name="Sun H."/>
            <person name="Tritt A."/>
            <person name="Yoshinaga Y."/>
            <person name="Zwiers L.-H."/>
            <person name="Turgeon B."/>
            <person name="Goodwin S."/>
            <person name="Spatafora J."/>
            <person name="Crous P."/>
            <person name="Grigoriev I."/>
        </authorList>
    </citation>
    <scope>NUCLEOTIDE SEQUENCE</scope>
    <source>
        <strain evidence="20">CBS 260.36</strain>
    </source>
</reference>
<protein>
    <recommendedName>
        <fullName evidence="14">Crh-like protein</fullName>
        <ecNumber evidence="14">3.2.-.-</ecNumber>
    </recommendedName>
</protein>
<keyword evidence="10" id="KW-0449">Lipoprotein</keyword>
<comment type="similarity">
    <text evidence="13">Belongs to the glycosyl hydrolase 16 family. CRH1 subfamily.</text>
</comment>
<evidence type="ECO:0000256" key="4">
    <source>
        <dbReference type="ARBA" id="ARBA00022676"/>
    </source>
</evidence>
<dbReference type="AlphaFoldDB" id="A0A9P4J4A9"/>
<feature type="chain" id="PRO_5040157897" description="Crh-like protein" evidence="18">
    <location>
        <begin position="20"/>
        <end position="401"/>
    </location>
</feature>
<evidence type="ECO:0000256" key="10">
    <source>
        <dbReference type="ARBA" id="ARBA00023288"/>
    </source>
</evidence>
<keyword evidence="21" id="KW-1185">Reference proteome</keyword>
<feature type="active site" description="Proton donor" evidence="15">
    <location>
        <position position="125"/>
    </location>
</feature>
<evidence type="ECO:0000256" key="3">
    <source>
        <dbReference type="ARBA" id="ARBA00022622"/>
    </source>
</evidence>
<evidence type="ECO:0000259" key="19">
    <source>
        <dbReference type="PROSITE" id="PS51762"/>
    </source>
</evidence>
<dbReference type="InterPro" id="IPR017168">
    <property type="entry name" value="CHR-like"/>
</dbReference>
<dbReference type="EMBL" id="ML996085">
    <property type="protein sequence ID" value="KAF2152980.1"/>
    <property type="molecule type" value="Genomic_DNA"/>
</dbReference>
<dbReference type="PIRSF" id="PIRSF037299">
    <property type="entry name" value="Glycosidase_CRH1_prd"/>
    <property type="match status" value="1"/>
</dbReference>
<dbReference type="InterPro" id="IPR050546">
    <property type="entry name" value="Glycosyl_Hydrlase_16"/>
</dbReference>
<keyword evidence="11" id="KW-0326">Glycosidase</keyword>
<evidence type="ECO:0000256" key="8">
    <source>
        <dbReference type="ARBA" id="ARBA00023136"/>
    </source>
</evidence>